<gene>
    <name evidence="1" type="ORF">NVIE_029470</name>
</gene>
<protein>
    <submittedName>
        <fullName evidence="1">Uncharacterized protein</fullName>
    </submittedName>
</protein>
<dbReference type="Proteomes" id="UP000027093">
    <property type="component" value="Chromosome"/>
</dbReference>
<accession>A0A060HQ25</accession>
<organism evidence="1 2">
    <name type="scientific">Nitrososphaera viennensis EN76</name>
    <dbReference type="NCBI Taxonomy" id="926571"/>
    <lineage>
        <taxon>Archaea</taxon>
        <taxon>Nitrososphaerota</taxon>
        <taxon>Nitrososphaeria</taxon>
        <taxon>Nitrososphaerales</taxon>
        <taxon>Nitrososphaeraceae</taxon>
        <taxon>Nitrososphaera</taxon>
    </lineage>
</organism>
<dbReference type="EMBL" id="CP007536">
    <property type="protein sequence ID" value="AIC17225.1"/>
    <property type="molecule type" value="Genomic_DNA"/>
</dbReference>
<keyword evidence="2" id="KW-1185">Reference proteome</keyword>
<dbReference type="STRING" id="926571.NVIE_029470"/>
<dbReference type="HOGENOM" id="CLU_2730559_0_0_2"/>
<evidence type="ECO:0000313" key="1">
    <source>
        <dbReference type="EMBL" id="AIC17225.1"/>
    </source>
</evidence>
<reference evidence="1 2" key="1">
    <citation type="journal article" date="2014" name="Int. J. Syst. Evol. Microbiol.">
        <title>Nitrososphaera viennensis gen. nov., sp. nov., an aerobic and mesophilic, ammonia-oxidizing archaeon from soil and a member of the archaeal phylum Thaumarchaeota.</title>
        <authorList>
            <person name="Stieglmeier M."/>
            <person name="Klingl A."/>
            <person name="Alves R.J."/>
            <person name="Rittmann S.K."/>
            <person name="Melcher M."/>
            <person name="Leisch N."/>
            <person name="Schleper C."/>
        </authorList>
    </citation>
    <scope>NUCLEOTIDE SEQUENCE [LARGE SCALE GENOMIC DNA]</scope>
    <source>
        <strain evidence="1">EN76</strain>
    </source>
</reference>
<sequence>MVYRFFIIITGQPPVAASSRQQSQVSFLPQYGHAHMHASMGLPQLSHLTTSSLAVTTASTCPKLLYFVAFG</sequence>
<proteinExistence type="predicted"/>
<evidence type="ECO:0000313" key="2">
    <source>
        <dbReference type="Proteomes" id="UP000027093"/>
    </source>
</evidence>
<dbReference type="AlphaFoldDB" id="A0A060HQ25"/>
<dbReference type="KEGG" id="nvn:NVIE_029470"/>
<name>A0A060HQ25_9ARCH</name>